<evidence type="ECO:0000313" key="3">
    <source>
        <dbReference type="Proteomes" id="UP000287188"/>
    </source>
</evidence>
<evidence type="ECO:0000256" key="1">
    <source>
        <dbReference type="SAM" id="Phobius"/>
    </source>
</evidence>
<comment type="caution">
    <text evidence="2">The sequence shown here is derived from an EMBL/GenBank/DDBJ whole genome shotgun (WGS) entry which is preliminary data.</text>
</comment>
<organism evidence="2 3">
    <name type="scientific">Dictyobacter kobayashii</name>
    <dbReference type="NCBI Taxonomy" id="2014872"/>
    <lineage>
        <taxon>Bacteria</taxon>
        <taxon>Bacillati</taxon>
        <taxon>Chloroflexota</taxon>
        <taxon>Ktedonobacteria</taxon>
        <taxon>Ktedonobacterales</taxon>
        <taxon>Dictyobacteraceae</taxon>
        <taxon>Dictyobacter</taxon>
    </lineage>
</organism>
<keyword evidence="1" id="KW-1133">Transmembrane helix</keyword>
<name>A0A402AF79_9CHLR</name>
<keyword evidence="1" id="KW-0812">Transmembrane</keyword>
<keyword evidence="1" id="KW-0472">Membrane</keyword>
<sequence>MQAKTDPKPIAAEDEYLFGWNPTPGIVSVWAHRDGRALVWRRVGGSIVRSAENYRPWLLATSLQDVSYLGNALQPYNEHVGHKITLRYRELGGPETSYRYLLFARDGRLLERAILEGAGHRLRRPFNSINELGDAYYRVGAVEQYLMSTGQVYFRGMLYQDLHRLQFDLETTALDPIVAVSSWWLCGIIVALSAYWRPAHRKRRRN</sequence>
<feature type="transmembrane region" description="Helical" evidence="1">
    <location>
        <begin position="177"/>
        <end position="196"/>
    </location>
</feature>
<protein>
    <submittedName>
        <fullName evidence="2">Uncharacterized protein</fullName>
    </submittedName>
</protein>
<evidence type="ECO:0000313" key="2">
    <source>
        <dbReference type="EMBL" id="GCE17722.1"/>
    </source>
</evidence>
<accession>A0A402AF79</accession>
<proteinExistence type="predicted"/>
<dbReference type="AlphaFoldDB" id="A0A402AF79"/>
<gene>
    <name evidence="2" type="ORF">KDK_15220</name>
</gene>
<dbReference type="RefSeq" id="WP_246035302.1">
    <property type="nucleotide sequence ID" value="NZ_BIFS01000001.1"/>
</dbReference>
<keyword evidence="3" id="KW-1185">Reference proteome</keyword>
<dbReference type="Proteomes" id="UP000287188">
    <property type="component" value="Unassembled WGS sequence"/>
</dbReference>
<reference evidence="3" key="1">
    <citation type="submission" date="2018-12" db="EMBL/GenBank/DDBJ databases">
        <title>Tengunoibacter tsumagoiensis gen. nov., sp. nov., Dictyobacter kobayashii sp. nov., D. alpinus sp. nov., and D. joshuensis sp. nov. and description of Dictyobacteraceae fam. nov. within the order Ktedonobacterales isolated from Tengu-no-mugimeshi.</title>
        <authorList>
            <person name="Wang C.M."/>
            <person name="Zheng Y."/>
            <person name="Sakai Y."/>
            <person name="Toyoda A."/>
            <person name="Minakuchi Y."/>
            <person name="Abe K."/>
            <person name="Yokota A."/>
            <person name="Yabe S."/>
        </authorList>
    </citation>
    <scope>NUCLEOTIDE SEQUENCE [LARGE SCALE GENOMIC DNA]</scope>
    <source>
        <strain evidence="3">Uno11</strain>
    </source>
</reference>
<dbReference type="EMBL" id="BIFS01000001">
    <property type="protein sequence ID" value="GCE17722.1"/>
    <property type="molecule type" value="Genomic_DNA"/>
</dbReference>